<evidence type="ECO:0000256" key="1">
    <source>
        <dbReference type="ARBA" id="ARBA00022679"/>
    </source>
</evidence>
<dbReference type="InterPro" id="IPR029063">
    <property type="entry name" value="SAM-dependent_MTases_sf"/>
</dbReference>
<organism evidence="3 4">
    <name type="scientific">Candidatus Acutalibacter pullistercoris</name>
    <dbReference type="NCBI Taxonomy" id="2838418"/>
    <lineage>
        <taxon>Bacteria</taxon>
        <taxon>Bacillati</taxon>
        <taxon>Bacillota</taxon>
        <taxon>Clostridia</taxon>
        <taxon>Eubacteriales</taxon>
        <taxon>Acutalibacteraceae</taxon>
        <taxon>Acutalibacter</taxon>
    </lineage>
</organism>
<evidence type="ECO:0000313" key="3">
    <source>
        <dbReference type="EMBL" id="HIY26495.1"/>
    </source>
</evidence>
<dbReference type="Proteomes" id="UP000823915">
    <property type="component" value="Unassembled WGS sequence"/>
</dbReference>
<feature type="domain" description="Methyltransferase" evidence="2">
    <location>
        <begin position="53"/>
        <end position="146"/>
    </location>
</feature>
<comment type="caution">
    <text evidence="3">The sequence shown here is derived from an EMBL/GenBank/DDBJ whole genome shotgun (WGS) entry which is preliminary data.</text>
</comment>
<dbReference type="GO" id="GO:0008168">
    <property type="term" value="F:methyltransferase activity"/>
    <property type="evidence" value="ECO:0007669"/>
    <property type="project" value="UniProtKB-KW"/>
</dbReference>
<dbReference type="InterPro" id="IPR041698">
    <property type="entry name" value="Methyltransf_25"/>
</dbReference>
<dbReference type="SUPFAM" id="SSF53335">
    <property type="entry name" value="S-adenosyl-L-methionine-dependent methyltransferases"/>
    <property type="match status" value="1"/>
</dbReference>
<gene>
    <name evidence="3" type="ORF">H9838_04885</name>
</gene>
<dbReference type="AlphaFoldDB" id="A0A9D1YD27"/>
<evidence type="ECO:0000259" key="2">
    <source>
        <dbReference type="Pfam" id="PF13649"/>
    </source>
</evidence>
<keyword evidence="3" id="KW-0489">Methyltransferase</keyword>
<accession>A0A9D1YD27</accession>
<keyword evidence="1" id="KW-0808">Transferase</keyword>
<dbReference type="GO" id="GO:0032259">
    <property type="term" value="P:methylation"/>
    <property type="evidence" value="ECO:0007669"/>
    <property type="project" value="UniProtKB-KW"/>
</dbReference>
<dbReference type="EMBL" id="DXDU01000079">
    <property type="protein sequence ID" value="HIY26495.1"/>
    <property type="molecule type" value="Genomic_DNA"/>
</dbReference>
<dbReference type="CDD" id="cd02440">
    <property type="entry name" value="AdoMet_MTases"/>
    <property type="match status" value="1"/>
</dbReference>
<sequence>MEEREERLEEMSTFFEARLDLYDHHMLGDVANARELYAFTAQALPAKEGCRLLDLGCGTGLELEFYFPLCPTAQVTGIDLSQGMLSRLREKFPEKDLTLLQGSYFDVPFGENVFDAAVSVESLHHFTKEEKIPLYAKVRAALKEGGYFLLTDYFSLSEEEERRHRQTLLALKKAQGLGDDQFYHYDTPLTVGHEVEAFQAAGFSRVEIVNQWGPTYAIRAVK</sequence>
<dbReference type="Gene3D" id="3.40.50.150">
    <property type="entry name" value="Vaccinia Virus protein VP39"/>
    <property type="match status" value="1"/>
</dbReference>
<reference evidence="3" key="2">
    <citation type="submission" date="2021-04" db="EMBL/GenBank/DDBJ databases">
        <authorList>
            <person name="Gilroy R."/>
        </authorList>
    </citation>
    <scope>NUCLEOTIDE SEQUENCE</scope>
    <source>
        <strain evidence="3">1282</strain>
    </source>
</reference>
<dbReference type="PANTHER" id="PTHR43861">
    <property type="entry name" value="TRANS-ACONITATE 2-METHYLTRANSFERASE-RELATED"/>
    <property type="match status" value="1"/>
</dbReference>
<proteinExistence type="predicted"/>
<protein>
    <submittedName>
        <fullName evidence="3">Class I SAM-dependent methyltransferase</fullName>
    </submittedName>
</protein>
<reference evidence="3" key="1">
    <citation type="journal article" date="2021" name="PeerJ">
        <title>Extensive microbial diversity within the chicken gut microbiome revealed by metagenomics and culture.</title>
        <authorList>
            <person name="Gilroy R."/>
            <person name="Ravi A."/>
            <person name="Getino M."/>
            <person name="Pursley I."/>
            <person name="Horton D.L."/>
            <person name="Alikhan N.F."/>
            <person name="Baker D."/>
            <person name="Gharbi K."/>
            <person name="Hall N."/>
            <person name="Watson M."/>
            <person name="Adriaenssens E.M."/>
            <person name="Foster-Nyarko E."/>
            <person name="Jarju S."/>
            <person name="Secka A."/>
            <person name="Antonio M."/>
            <person name="Oren A."/>
            <person name="Chaudhuri R.R."/>
            <person name="La Ragione R."/>
            <person name="Hildebrand F."/>
            <person name="Pallen M.J."/>
        </authorList>
    </citation>
    <scope>NUCLEOTIDE SEQUENCE</scope>
    <source>
        <strain evidence="3">1282</strain>
    </source>
</reference>
<evidence type="ECO:0000313" key="4">
    <source>
        <dbReference type="Proteomes" id="UP000823915"/>
    </source>
</evidence>
<name>A0A9D1YD27_9FIRM</name>
<dbReference type="Pfam" id="PF13649">
    <property type="entry name" value="Methyltransf_25"/>
    <property type="match status" value="1"/>
</dbReference>